<reference evidence="4 5" key="1">
    <citation type="submission" date="2016-05" db="EMBL/GenBank/DDBJ databases">
        <authorList>
            <person name="Naeem Raeece"/>
        </authorList>
    </citation>
    <scope>NUCLEOTIDE SEQUENCE [LARGE SCALE GENOMIC DNA]</scope>
</reference>
<dbReference type="VEuPathDB" id="PlasmoDB:PocGH01_09024100"/>
<dbReference type="Proteomes" id="UP000078560">
    <property type="component" value="Unassembled WGS sequence"/>
</dbReference>
<reference evidence="2" key="2">
    <citation type="submission" date="2016-05" db="EMBL/GenBank/DDBJ databases">
        <authorList>
            <person name="Lavstsen T."/>
            <person name="Jespersen J.S."/>
        </authorList>
    </citation>
    <scope>NUCLEOTIDE SEQUENCE [LARGE SCALE GENOMIC DNA]</scope>
</reference>
<feature type="compositionally biased region" description="Low complexity" evidence="1">
    <location>
        <begin position="468"/>
        <end position="482"/>
    </location>
</feature>
<feature type="compositionally biased region" description="Basic and acidic residues" evidence="1">
    <location>
        <begin position="148"/>
        <end position="179"/>
    </location>
</feature>
<accession>A0A1A8VXD4</accession>
<feature type="compositionally biased region" description="Basic and acidic residues" evidence="1">
    <location>
        <begin position="1031"/>
        <end position="1057"/>
    </location>
</feature>
<dbReference type="EMBL" id="FLQV01000356">
    <property type="protein sequence ID" value="SBS90947.1"/>
    <property type="molecule type" value="Genomic_DNA"/>
</dbReference>
<feature type="region of interest" description="Disordered" evidence="1">
    <location>
        <begin position="1017"/>
        <end position="1078"/>
    </location>
</feature>
<dbReference type="EMBL" id="FLQU01000286">
    <property type="protein sequence ID" value="SBS83512.1"/>
    <property type="molecule type" value="Genomic_DNA"/>
</dbReference>
<protein>
    <submittedName>
        <fullName evidence="2">Uncharacterized protein</fullName>
    </submittedName>
</protein>
<feature type="region of interest" description="Disordered" evidence="1">
    <location>
        <begin position="148"/>
        <end position="197"/>
    </location>
</feature>
<dbReference type="Proteomes" id="UP000078546">
    <property type="component" value="Unassembled WGS sequence"/>
</dbReference>
<proteinExistence type="predicted"/>
<organism evidence="2 5">
    <name type="scientific">Plasmodium ovale curtisi</name>
    <dbReference type="NCBI Taxonomy" id="864141"/>
    <lineage>
        <taxon>Eukaryota</taxon>
        <taxon>Sar</taxon>
        <taxon>Alveolata</taxon>
        <taxon>Apicomplexa</taxon>
        <taxon>Aconoidasida</taxon>
        <taxon>Haemosporida</taxon>
        <taxon>Plasmodiidae</taxon>
        <taxon>Plasmodium</taxon>
        <taxon>Plasmodium (Plasmodium)</taxon>
    </lineage>
</organism>
<gene>
    <name evidence="3" type="ORF">POVCU1_019470</name>
    <name evidence="2" type="ORF">POVCU2_0021310</name>
</gene>
<name>A0A1A8VXD4_PLAOA</name>
<evidence type="ECO:0000313" key="3">
    <source>
        <dbReference type="EMBL" id="SBS90947.1"/>
    </source>
</evidence>
<feature type="region of interest" description="Disordered" evidence="1">
    <location>
        <begin position="1083"/>
        <end position="1102"/>
    </location>
</feature>
<feature type="region of interest" description="Disordered" evidence="1">
    <location>
        <begin position="466"/>
        <end position="491"/>
    </location>
</feature>
<feature type="compositionally biased region" description="Basic and acidic residues" evidence="1">
    <location>
        <begin position="719"/>
        <end position="736"/>
    </location>
</feature>
<evidence type="ECO:0000313" key="2">
    <source>
        <dbReference type="EMBL" id="SBS83512.1"/>
    </source>
</evidence>
<feature type="region of interest" description="Disordered" evidence="1">
    <location>
        <begin position="716"/>
        <end position="749"/>
    </location>
</feature>
<evidence type="ECO:0000256" key="1">
    <source>
        <dbReference type="SAM" id="MobiDB-lite"/>
    </source>
</evidence>
<sequence>MASAKSKFEIARNRSCTNIKENLMFSSDILKNSSTLLNSGTAVLGERNGDHDLHSFGGFKNSVESTPREDAMRNEFLDGLKYDEIVRLNRTYNSVVDNLQTNFQTTKLTNVLNFLKFEENTNINIPRYLKSSPLFVLYPELTHLKGGDAKEVMTQEREEEKGEKKGKEAGREKDAKKGEQNGVQNDTQNGDHHDSMKDAMRDTMGEVKSMEVFLRNTLNNRDIVRNKMYDYFDSEKRNMTQIRSPNELNDILMYGKGEEPSSVILHCYKNRYVSSNSNHMNNEMSTLNTLKKQKMLIVDKNERGDNIMLTHGNAKKKINLLKMGKEIDVDSNGTLNNHCGNYGEKKNKNVLTNEGEFHISLVDTSNRMATLKTFDLKSNKEVKKDKNIFPTKKKIVKDVQVQTNDDDFESAHAINDFDSDIAHVLNILNKKRANAEGEHSADPAVRADAEKKTSYKISYMKENDLDESVSSTDDSYRSCSSESTEKKKGFEEKGEMAYRATGETTQGKTTRSENKYDLIQEIINYNKCVKQGIPYEALRGLCKNGSAFAPYPRTSYKCNSAHGAKEANTRIARESHIHAGCTITPMCNKGESIWRPGYIFGKTGVYDNYGDRGKFMDIAKIAARKTSPLAHYPFKIANGRWISPVEIQASLHHKMNYFPKQGSPLGVYNNVRKSVPMPLYRKVDILTKMTKKSPYTFKSLGSSTLSNKGMCSKNKSVRWGKEGVGKNSSDKEKEDDSSGEQGSGSNGELEKSRIVSKYLLGRLHADEEKVLYEKEKFQKTFAGLLQRRNALRGSRACENFHYLPKSYSDKFSSNESDGCSFFANRKLWSDSDYSDNAHEKEHFPSVSFTKVCSSVVGSLKKKKKLLYKKSNCRRYEQGIEQVDISKAESAESTESAEDEKKKNVHLNFQKVDHSLESDNKGEKHFGVKKNSRKYFPKVAVMSVGETYRTAPKPTPNEKRLRSFSYKNRLEKLNILKKSIEPFKEYVSKNGINGVHINKKENNINSKDNGKVASVENEHHEKENLHDGCYTKGEDNEKCEEPMYGEDKTSSQRKDNMKVSHNADNTSLRRKKNTEEELHTNGCNKTEKISNSTTSNDSIHCNSNYKDSFNKKEYFDSQKGESNNTDNMLRIKVTIKKSTEEILKLGKNNRGTFIMNPNSNFLLSYDPNGEHFENGKTVESYSHKGRSTERSSDAILSYGEKGIFSDTEIANRRRMEKALEKSSHKAFSSSRQFLRKNNGSGGGNYLKAMQKIMNNKKSVAPPKSVTKMKVPMEDVDKREMCNVGYDANVDSSLCKWGGENEGEWIDLENIDPNKWVQKIFGDA</sequence>
<evidence type="ECO:0000313" key="5">
    <source>
        <dbReference type="Proteomes" id="UP000078560"/>
    </source>
</evidence>
<evidence type="ECO:0000313" key="4">
    <source>
        <dbReference type="Proteomes" id="UP000078546"/>
    </source>
</evidence>